<dbReference type="Proteomes" id="UP000229307">
    <property type="component" value="Unassembled WGS sequence"/>
</dbReference>
<feature type="active site" description="Nucleophile" evidence="11">
    <location>
        <position position="291"/>
    </location>
</feature>
<dbReference type="UniPathway" id="UPA00070">
    <property type="reaction ID" value="UER00115"/>
</dbReference>
<evidence type="ECO:0000259" key="13">
    <source>
        <dbReference type="SMART" id="SM01097"/>
    </source>
</evidence>
<organism evidence="14 15">
    <name type="scientific">Candidatus Desantisbacteria bacterium CG_4_10_14_0_8_um_filter_48_22</name>
    <dbReference type="NCBI Taxonomy" id="1974543"/>
    <lineage>
        <taxon>Bacteria</taxon>
        <taxon>Candidatus Desantisiibacteriota</taxon>
    </lineage>
</organism>
<evidence type="ECO:0000256" key="12">
    <source>
        <dbReference type="SAM" id="MobiDB-lite"/>
    </source>
</evidence>
<dbReference type="InterPro" id="IPR036480">
    <property type="entry name" value="CarbP_synth_ssu_N_sf"/>
</dbReference>
<dbReference type="PRINTS" id="PR00099">
    <property type="entry name" value="CPSGATASE"/>
</dbReference>
<keyword evidence="4 11" id="KW-0436">Ligase</keyword>
<dbReference type="EC" id="6.3.5.5" evidence="11"/>
<dbReference type="InterPro" id="IPR002474">
    <property type="entry name" value="CarbamoylP_synth_ssu_N"/>
</dbReference>
<evidence type="ECO:0000256" key="5">
    <source>
        <dbReference type="ARBA" id="ARBA00022741"/>
    </source>
</evidence>
<keyword evidence="5 11" id="KW-0547">Nucleotide-binding</keyword>
<dbReference type="InterPro" id="IPR050472">
    <property type="entry name" value="Anth_synth/Amidotransfase"/>
</dbReference>
<dbReference type="PANTHER" id="PTHR43418:SF7">
    <property type="entry name" value="CARBAMOYL-PHOSPHATE SYNTHASE SMALL CHAIN"/>
    <property type="match status" value="1"/>
</dbReference>
<dbReference type="NCBIfam" id="NF009475">
    <property type="entry name" value="PRK12838.1"/>
    <property type="match status" value="1"/>
</dbReference>
<feature type="active site" evidence="11">
    <location>
        <position position="376"/>
    </location>
</feature>
<dbReference type="GO" id="GO:0006541">
    <property type="term" value="P:glutamine metabolic process"/>
    <property type="evidence" value="ECO:0007669"/>
    <property type="project" value="InterPro"/>
</dbReference>
<dbReference type="InterPro" id="IPR006274">
    <property type="entry name" value="CarbamoylP_synth_ssu"/>
</dbReference>
<dbReference type="PRINTS" id="PR00096">
    <property type="entry name" value="GATASE"/>
</dbReference>
<evidence type="ECO:0000256" key="7">
    <source>
        <dbReference type="ARBA" id="ARBA00022962"/>
    </source>
</evidence>
<comment type="function">
    <text evidence="11">Small subunit of the glutamine-dependent carbamoyl phosphate synthetase (CPSase). CPSase catalyzes the formation of carbamoyl phosphate from the ammonia moiety of glutamine, carbonate, and phosphate donated by ATP, constituting the first step of 2 biosynthetic pathways, one leading to arginine and/or urea and the other to pyrimidine nucleotides. The small subunit (glutamine amidotransferase) binds and cleaves glutamine to supply the large subunit with the substrate ammonia.</text>
</comment>
<gene>
    <name evidence="11" type="primary">carA</name>
    <name evidence="14" type="ORF">COY52_01305</name>
</gene>
<keyword evidence="8 11" id="KW-0665">Pyrimidine biosynthesis</keyword>
<feature type="binding site" evidence="11">
    <location>
        <position position="333"/>
    </location>
    <ligand>
        <name>L-glutamine</name>
        <dbReference type="ChEBI" id="CHEBI:58359"/>
    </ligand>
</feature>
<comment type="similarity">
    <text evidence="3 11">Belongs to the CarA family.</text>
</comment>
<comment type="catalytic activity">
    <reaction evidence="10 11">
        <text>L-glutamine + H2O = L-glutamate + NH4(+)</text>
        <dbReference type="Rhea" id="RHEA:15889"/>
        <dbReference type="ChEBI" id="CHEBI:15377"/>
        <dbReference type="ChEBI" id="CHEBI:28938"/>
        <dbReference type="ChEBI" id="CHEBI:29985"/>
        <dbReference type="ChEBI" id="CHEBI:58359"/>
    </reaction>
</comment>
<dbReference type="GO" id="GO:0044205">
    <property type="term" value="P:'de novo' UMP biosynthetic process"/>
    <property type="evidence" value="ECO:0007669"/>
    <property type="project" value="UniProtKB-UniRule"/>
</dbReference>
<evidence type="ECO:0000256" key="4">
    <source>
        <dbReference type="ARBA" id="ARBA00022598"/>
    </source>
</evidence>
<evidence type="ECO:0000256" key="2">
    <source>
        <dbReference type="ARBA" id="ARBA00005077"/>
    </source>
</evidence>
<dbReference type="AlphaFoldDB" id="A0A2M7SEX4"/>
<feature type="region of interest" description="Disordered" evidence="12">
    <location>
        <begin position="174"/>
        <end position="197"/>
    </location>
</feature>
<dbReference type="NCBIfam" id="TIGR01368">
    <property type="entry name" value="CPSaseIIsmall"/>
    <property type="match status" value="1"/>
</dbReference>
<comment type="catalytic activity">
    <reaction evidence="9 11">
        <text>hydrogencarbonate + L-glutamine + 2 ATP + H2O = carbamoyl phosphate + L-glutamate + 2 ADP + phosphate + 2 H(+)</text>
        <dbReference type="Rhea" id="RHEA:18633"/>
        <dbReference type="ChEBI" id="CHEBI:15377"/>
        <dbReference type="ChEBI" id="CHEBI:15378"/>
        <dbReference type="ChEBI" id="CHEBI:17544"/>
        <dbReference type="ChEBI" id="CHEBI:29985"/>
        <dbReference type="ChEBI" id="CHEBI:30616"/>
        <dbReference type="ChEBI" id="CHEBI:43474"/>
        <dbReference type="ChEBI" id="CHEBI:58228"/>
        <dbReference type="ChEBI" id="CHEBI:58359"/>
        <dbReference type="ChEBI" id="CHEBI:456216"/>
        <dbReference type="EC" id="6.3.5.5"/>
    </reaction>
</comment>
<dbReference type="SUPFAM" id="SSF52317">
    <property type="entry name" value="Class I glutamine amidotransferase-like"/>
    <property type="match status" value="1"/>
</dbReference>
<feature type="region of interest" description="CPSase" evidence="11">
    <location>
        <begin position="1"/>
        <end position="185"/>
    </location>
</feature>
<keyword evidence="7 11" id="KW-0315">Glutamine amidotransferase</keyword>
<dbReference type="Gene3D" id="3.50.30.20">
    <property type="entry name" value="Carbamoyl-phosphate synthase small subunit, N-terminal domain"/>
    <property type="match status" value="1"/>
</dbReference>
<evidence type="ECO:0000256" key="9">
    <source>
        <dbReference type="ARBA" id="ARBA00048816"/>
    </source>
</evidence>
<proteinExistence type="inferred from homology"/>
<feature type="binding site" evidence="11">
    <location>
        <position position="45"/>
    </location>
    <ligand>
        <name>L-glutamine</name>
        <dbReference type="ChEBI" id="CHEBI:58359"/>
    </ligand>
</feature>
<feature type="binding site" evidence="11">
    <location>
        <position position="336"/>
    </location>
    <ligand>
        <name>L-glutamine</name>
        <dbReference type="ChEBI" id="CHEBI:58359"/>
    </ligand>
</feature>
<evidence type="ECO:0000256" key="6">
    <source>
        <dbReference type="ARBA" id="ARBA00022840"/>
    </source>
</evidence>
<comment type="caution">
    <text evidence="14">The sequence shown here is derived from an EMBL/GenBank/DDBJ whole genome shotgun (WGS) entry which is preliminary data.</text>
</comment>
<sequence length="399" mass="43591">MKAMLALEDGTVFEGESFGADGESCGEVVFNTSMSGYQEILTDPSYKGQIVCMTYPLIGNYGVNPEDFESRKPFLEGFVVKECSRIFSNWRGRTSLGDFLKEHKIPGIEGIDTRALTCRIRLAGAMKAVLSTKDPDGKRLVKKAKASPGLVGVDLVREVTCDKPYKWENKCPVSSGQCPASSAGRRSGDQCPAENARRATHDARRFNVVVLDCGVKHNILNSLAAEGCDVTVVPAQTTADEILAYKPDGILLSNGPGDPSAVPYVVETVRDLIRTTHDPQGRRTTVLFGICLGHQMLGLGLGGKTYKLKFGHHGGNHPVKDLKTGKIAITAQNHGFCVDINSFGSEDIEMTHVNLYDNTPEGMRHKKLPIFSVQYHPEASPGPHDSQYLFGEFVRLMDR</sequence>
<dbReference type="Pfam" id="PF00988">
    <property type="entry name" value="CPSase_sm_chain"/>
    <property type="match status" value="1"/>
</dbReference>
<keyword evidence="6 11" id="KW-0067">ATP-binding</keyword>
<dbReference type="InterPro" id="IPR017926">
    <property type="entry name" value="GATASE"/>
</dbReference>
<comment type="pathway">
    <text evidence="1 11">Pyrimidine metabolism; UMP biosynthesis via de novo pathway; (S)-dihydroorotate from bicarbonate: step 1/3.</text>
</comment>
<dbReference type="GO" id="GO:0004088">
    <property type="term" value="F:carbamoyl-phosphate synthase (glutamine-hydrolyzing) activity"/>
    <property type="evidence" value="ECO:0007669"/>
    <property type="project" value="UniProtKB-UniRule"/>
</dbReference>
<evidence type="ECO:0000313" key="15">
    <source>
        <dbReference type="Proteomes" id="UP000229307"/>
    </source>
</evidence>
<feature type="binding site" evidence="11">
    <location>
        <position position="335"/>
    </location>
    <ligand>
        <name>L-glutamine</name>
        <dbReference type="ChEBI" id="CHEBI:58359"/>
    </ligand>
</feature>
<dbReference type="GO" id="GO:0004359">
    <property type="term" value="F:glutaminase activity"/>
    <property type="evidence" value="ECO:0007669"/>
    <property type="project" value="RHEA"/>
</dbReference>
<reference evidence="15" key="1">
    <citation type="submission" date="2017-09" db="EMBL/GenBank/DDBJ databases">
        <title>Depth-based differentiation of microbial function through sediment-hosted aquifers and enrichment of novel symbionts in the deep terrestrial subsurface.</title>
        <authorList>
            <person name="Probst A.J."/>
            <person name="Ladd B."/>
            <person name="Jarett J.K."/>
            <person name="Geller-Mcgrath D.E."/>
            <person name="Sieber C.M.K."/>
            <person name="Emerson J.B."/>
            <person name="Anantharaman K."/>
            <person name="Thomas B.C."/>
            <person name="Malmstrom R."/>
            <person name="Stieglmeier M."/>
            <person name="Klingl A."/>
            <person name="Woyke T."/>
            <person name="Ryan C.M."/>
            <person name="Banfield J.F."/>
        </authorList>
    </citation>
    <scope>NUCLEOTIDE SEQUENCE [LARGE SCALE GENOMIC DNA]</scope>
</reference>
<dbReference type="InterPro" id="IPR029062">
    <property type="entry name" value="Class_I_gatase-like"/>
</dbReference>
<dbReference type="SMART" id="SM01097">
    <property type="entry name" value="CPSase_sm_chain"/>
    <property type="match status" value="1"/>
</dbReference>
<keyword evidence="11" id="KW-0055">Arginine biosynthesis</keyword>
<dbReference type="UniPathway" id="UPA00068">
    <property type="reaction ID" value="UER00171"/>
</dbReference>
<evidence type="ECO:0000313" key="14">
    <source>
        <dbReference type="EMBL" id="PIZ18077.1"/>
    </source>
</evidence>
<dbReference type="FunFam" id="3.50.30.20:FF:000001">
    <property type="entry name" value="Carbamoyl-phosphate synthase small chain"/>
    <property type="match status" value="1"/>
</dbReference>
<comment type="subunit">
    <text evidence="11">Composed of two chains; the small (or glutamine) chain promotes the hydrolysis of glutamine to ammonia, which is used by the large (or ammonia) chain to synthesize carbamoyl phosphate. Tetramer of heterodimers (alpha,beta)4.</text>
</comment>
<dbReference type="PROSITE" id="PS51273">
    <property type="entry name" value="GATASE_TYPE_1"/>
    <property type="match status" value="1"/>
</dbReference>
<dbReference type="Pfam" id="PF00117">
    <property type="entry name" value="GATase"/>
    <property type="match status" value="1"/>
</dbReference>
<dbReference type="GO" id="GO:0006207">
    <property type="term" value="P:'de novo' pyrimidine nucleobase biosynthetic process"/>
    <property type="evidence" value="ECO:0007669"/>
    <property type="project" value="InterPro"/>
</dbReference>
<keyword evidence="11" id="KW-0028">Amino-acid biosynthesis</keyword>
<evidence type="ECO:0000256" key="1">
    <source>
        <dbReference type="ARBA" id="ARBA00004812"/>
    </source>
</evidence>
<feature type="binding site" evidence="11">
    <location>
        <position position="255"/>
    </location>
    <ligand>
        <name>L-glutamine</name>
        <dbReference type="ChEBI" id="CHEBI:58359"/>
    </ligand>
</feature>
<dbReference type="GO" id="GO:0006526">
    <property type="term" value="P:L-arginine biosynthetic process"/>
    <property type="evidence" value="ECO:0007669"/>
    <property type="project" value="UniProtKB-UniRule"/>
</dbReference>
<evidence type="ECO:0000256" key="8">
    <source>
        <dbReference type="ARBA" id="ARBA00022975"/>
    </source>
</evidence>
<feature type="binding site" evidence="11">
    <location>
        <position position="257"/>
    </location>
    <ligand>
        <name>L-glutamine</name>
        <dbReference type="ChEBI" id="CHEBI:58359"/>
    </ligand>
</feature>
<dbReference type="InterPro" id="IPR035686">
    <property type="entry name" value="CPSase_GATase1"/>
</dbReference>
<evidence type="ECO:0000256" key="11">
    <source>
        <dbReference type="HAMAP-Rule" id="MF_01209"/>
    </source>
</evidence>
<name>A0A2M7SEX4_9BACT</name>
<evidence type="ECO:0000256" key="10">
    <source>
        <dbReference type="ARBA" id="ARBA00049285"/>
    </source>
</evidence>
<feature type="binding site" evidence="11">
    <location>
        <position position="295"/>
    </location>
    <ligand>
        <name>L-glutamine</name>
        <dbReference type="ChEBI" id="CHEBI:58359"/>
    </ligand>
</feature>
<evidence type="ECO:0000256" key="3">
    <source>
        <dbReference type="ARBA" id="ARBA00007800"/>
    </source>
</evidence>
<dbReference type="CDD" id="cd01744">
    <property type="entry name" value="GATase1_CPSase"/>
    <property type="match status" value="1"/>
</dbReference>
<feature type="active site" evidence="11">
    <location>
        <position position="378"/>
    </location>
</feature>
<protein>
    <recommendedName>
        <fullName evidence="11">Carbamoyl phosphate synthase small chain</fullName>
        <ecNumber evidence="11">6.3.5.5</ecNumber>
    </recommendedName>
    <alternativeName>
        <fullName evidence="11">Carbamoyl phosphate synthetase glutamine chain</fullName>
    </alternativeName>
</protein>
<dbReference type="EMBL" id="PFMR01000040">
    <property type="protein sequence ID" value="PIZ18077.1"/>
    <property type="molecule type" value="Genomic_DNA"/>
</dbReference>
<dbReference type="GO" id="GO:0005524">
    <property type="term" value="F:ATP binding"/>
    <property type="evidence" value="ECO:0007669"/>
    <property type="project" value="UniProtKB-UniRule"/>
</dbReference>
<feature type="domain" description="Carbamoyl-phosphate synthase small subunit N-terminal" evidence="13">
    <location>
        <begin position="1"/>
        <end position="131"/>
    </location>
</feature>
<dbReference type="PANTHER" id="PTHR43418">
    <property type="entry name" value="MULTIFUNCTIONAL TRYPTOPHAN BIOSYNTHESIS PROTEIN-RELATED"/>
    <property type="match status" value="1"/>
</dbReference>
<dbReference type="SUPFAM" id="SSF52021">
    <property type="entry name" value="Carbamoyl phosphate synthetase, small subunit N-terminal domain"/>
    <property type="match status" value="1"/>
</dbReference>
<comment type="pathway">
    <text evidence="2 11">Amino-acid biosynthesis; L-arginine biosynthesis; carbamoyl phosphate from bicarbonate: step 1/1.</text>
</comment>
<dbReference type="HAMAP" id="MF_01209">
    <property type="entry name" value="CPSase_S_chain"/>
    <property type="match status" value="1"/>
</dbReference>
<accession>A0A2M7SEX4</accession>
<feature type="binding site" evidence="11">
    <location>
        <position position="292"/>
    </location>
    <ligand>
        <name>L-glutamine</name>
        <dbReference type="ChEBI" id="CHEBI:58359"/>
    </ligand>
</feature>
<dbReference type="Gene3D" id="3.40.50.880">
    <property type="match status" value="1"/>
</dbReference>